<evidence type="ECO:0000256" key="5">
    <source>
        <dbReference type="ARBA" id="ARBA00004838"/>
    </source>
</evidence>
<evidence type="ECO:0000256" key="18">
    <source>
        <dbReference type="ARBA" id="ARBA00023278"/>
    </source>
</evidence>
<evidence type="ECO:0000256" key="14">
    <source>
        <dbReference type="ARBA" id="ARBA00022842"/>
    </source>
</evidence>
<evidence type="ECO:0000256" key="8">
    <source>
        <dbReference type="ARBA" id="ARBA00022553"/>
    </source>
</evidence>
<keyword evidence="7" id="KW-0963">Cytoplasm</keyword>
<dbReference type="FunFam" id="3.40.50.1260:FF:000019">
    <property type="entry name" value="Phosphoglycerate kinase 1"/>
    <property type="match status" value="1"/>
</dbReference>
<evidence type="ECO:0000256" key="1">
    <source>
        <dbReference type="ARBA" id="ARBA00000642"/>
    </source>
</evidence>
<dbReference type="Proteomes" id="UP000472268">
    <property type="component" value="Chromosome 10"/>
</dbReference>
<dbReference type="GO" id="GO:0006096">
    <property type="term" value="P:glycolytic process"/>
    <property type="evidence" value="ECO:0007669"/>
    <property type="project" value="UniProtKB-UniPathway"/>
</dbReference>
<evidence type="ECO:0000256" key="2">
    <source>
        <dbReference type="ARBA" id="ARBA00001946"/>
    </source>
</evidence>
<evidence type="ECO:0000256" key="15">
    <source>
        <dbReference type="ARBA" id="ARBA00022990"/>
    </source>
</evidence>
<dbReference type="Pfam" id="PF00162">
    <property type="entry name" value="PGK"/>
    <property type="match status" value="1"/>
</dbReference>
<dbReference type="GO" id="GO:0006094">
    <property type="term" value="P:gluconeogenesis"/>
    <property type="evidence" value="ECO:0007669"/>
    <property type="project" value="TreeGrafter"/>
</dbReference>
<keyword evidence="8" id="KW-0597">Phosphoprotein</keyword>
<sequence length="221" mass="24420">MLFAIWLTLDKLGVKGKWTVMSGLNVPMKNQIRTNQRIKATISSVKFCLDNGAKSVLMSHLGQHDDVPMPDKYSLEPDTTGLKSSLGKDVLFLKNYAGPEVEKPCADPASGSVILLENLYLYVEEEGKGKDASGEKVKAEPARIEAFQASLPKLGRLYRAEVAGNIKMISNILDKVNEMIIGGGKTFLSLRCSAIWRLALLCMKKEARSLMSWCLKLRRTG</sequence>
<evidence type="ECO:0000256" key="11">
    <source>
        <dbReference type="ARBA" id="ARBA00022741"/>
    </source>
</evidence>
<dbReference type="OMA" id="WKELNGW"/>
<dbReference type="GO" id="GO:0005829">
    <property type="term" value="C:cytosol"/>
    <property type="evidence" value="ECO:0007669"/>
    <property type="project" value="UniProtKB-SubCell"/>
</dbReference>
<dbReference type="PRINTS" id="PR00477">
    <property type="entry name" value="PHGLYCKINASE"/>
</dbReference>
<dbReference type="GO" id="GO:0004618">
    <property type="term" value="F:phosphoglycerate kinase activity"/>
    <property type="evidence" value="ECO:0007669"/>
    <property type="project" value="UniProtKB-EC"/>
</dbReference>
<dbReference type="EC" id="2.7.2.3" evidence="21"/>
<comment type="cofactor">
    <cofactor evidence="2">
        <name>Mg(2+)</name>
        <dbReference type="ChEBI" id="CHEBI:18420"/>
    </cofactor>
</comment>
<evidence type="ECO:0000256" key="6">
    <source>
        <dbReference type="ARBA" id="ARBA00008982"/>
    </source>
</evidence>
<dbReference type="PANTHER" id="PTHR11406">
    <property type="entry name" value="PHOSPHOGLYCERATE KINASE"/>
    <property type="match status" value="1"/>
</dbReference>
<evidence type="ECO:0000256" key="13">
    <source>
        <dbReference type="ARBA" id="ARBA00022840"/>
    </source>
</evidence>
<reference evidence="22" key="2">
    <citation type="submission" date="2025-08" db="UniProtKB">
        <authorList>
            <consortium name="Ensembl"/>
        </authorList>
    </citation>
    <scope>IDENTIFICATION</scope>
</reference>
<dbReference type="InterPro" id="IPR001576">
    <property type="entry name" value="Phosphoglycerate_kinase"/>
</dbReference>
<dbReference type="UniPathway" id="UPA00109">
    <property type="reaction ID" value="UER00185"/>
</dbReference>
<keyword evidence="16" id="KW-0496">Mitochondrion</keyword>
<dbReference type="GO" id="GO:0046872">
    <property type="term" value="F:metal ion binding"/>
    <property type="evidence" value="ECO:0007669"/>
    <property type="project" value="UniProtKB-KW"/>
</dbReference>
<keyword evidence="17" id="KW-0324">Glycolysis</keyword>
<dbReference type="SUPFAM" id="SSF53748">
    <property type="entry name" value="Phosphoglycerate kinase"/>
    <property type="match status" value="1"/>
</dbReference>
<keyword evidence="23" id="KW-1185">Reference proteome</keyword>
<evidence type="ECO:0000256" key="12">
    <source>
        <dbReference type="ARBA" id="ARBA00022777"/>
    </source>
</evidence>
<evidence type="ECO:0000313" key="22">
    <source>
        <dbReference type="Ensembl" id="ENSSSUP00005030315.1"/>
    </source>
</evidence>
<dbReference type="InterPro" id="IPR015824">
    <property type="entry name" value="Phosphoglycerate_kinase_N"/>
</dbReference>
<reference evidence="22 23" key="1">
    <citation type="submission" date="2019-05" db="EMBL/GenBank/DDBJ databases">
        <title>A Chromosome-scale Meerkat (S. suricatta) Genome Assembly.</title>
        <authorList>
            <person name="Dudchenko O."/>
            <person name="Lieberman Aiden E."/>
            <person name="Tung J."/>
            <person name="Barreiro L.B."/>
            <person name="Clutton-Brock T.H."/>
        </authorList>
    </citation>
    <scope>NUCLEOTIDE SEQUENCE [LARGE SCALE GENOMIC DNA]</scope>
</reference>
<dbReference type="Gene3D" id="3.40.50.1260">
    <property type="entry name" value="Phosphoglycerate kinase, N-terminal domain"/>
    <property type="match status" value="1"/>
</dbReference>
<protein>
    <recommendedName>
        <fullName evidence="21">Phosphoglycerate kinase</fullName>
        <ecNumber evidence="21">2.7.2.3</ecNumber>
    </recommendedName>
</protein>
<keyword evidence="15" id="KW-0007">Acetylation</keyword>
<name>A0A673VA61_SURSU</name>
<evidence type="ECO:0000256" key="7">
    <source>
        <dbReference type="ARBA" id="ARBA00022490"/>
    </source>
</evidence>
<keyword evidence="10" id="KW-0479">Metal-binding</keyword>
<comment type="similarity">
    <text evidence="6 21">Belongs to the phosphoglycerate kinase family.</text>
</comment>
<organism evidence="22 23">
    <name type="scientific">Suricata suricatta</name>
    <name type="common">Meerkat</name>
    <dbReference type="NCBI Taxonomy" id="37032"/>
    <lineage>
        <taxon>Eukaryota</taxon>
        <taxon>Metazoa</taxon>
        <taxon>Chordata</taxon>
        <taxon>Craniata</taxon>
        <taxon>Vertebrata</taxon>
        <taxon>Euteleostomi</taxon>
        <taxon>Mammalia</taxon>
        <taxon>Eutheria</taxon>
        <taxon>Laurasiatheria</taxon>
        <taxon>Carnivora</taxon>
        <taxon>Feliformia</taxon>
        <taxon>Herpestidae</taxon>
        <taxon>Suricata</taxon>
    </lineage>
</organism>
<evidence type="ECO:0000256" key="17">
    <source>
        <dbReference type="ARBA" id="ARBA00023152"/>
    </source>
</evidence>
<comment type="catalytic activity">
    <reaction evidence="19">
        <text>L-seryl-[protein] + ATP = O-phospho-L-seryl-[protein] + ADP + H(+)</text>
        <dbReference type="Rhea" id="RHEA:17989"/>
        <dbReference type="Rhea" id="RHEA-COMP:9863"/>
        <dbReference type="Rhea" id="RHEA-COMP:11604"/>
        <dbReference type="ChEBI" id="CHEBI:15378"/>
        <dbReference type="ChEBI" id="CHEBI:29999"/>
        <dbReference type="ChEBI" id="CHEBI:30616"/>
        <dbReference type="ChEBI" id="CHEBI:83421"/>
        <dbReference type="ChEBI" id="CHEBI:456216"/>
        <dbReference type="EC" id="2.7.11.1"/>
    </reaction>
</comment>
<dbReference type="InterPro" id="IPR036043">
    <property type="entry name" value="Phosphoglycerate_kinase_sf"/>
</dbReference>
<comment type="subcellular location">
    <subcellularLocation>
        <location evidence="4">Cytoplasm</location>
        <location evidence="4">Cytosol</location>
    </subcellularLocation>
    <subcellularLocation>
        <location evidence="3">Mitochondrion matrix</location>
    </subcellularLocation>
</comment>
<keyword evidence="9 21" id="KW-0808">Transferase</keyword>
<evidence type="ECO:0000256" key="21">
    <source>
        <dbReference type="RuleBase" id="RU000532"/>
    </source>
</evidence>
<keyword evidence="18" id="KW-0379">Hydroxylation</keyword>
<evidence type="ECO:0000313" key="23">
    <source>
        <dbReference type="Proteomes" id="UP000472268"/>
    </source>
</evidence>
<dbReference type="GO" id="GO:0005524">
    <property type="term" value="F:ATP binding"/>
    <property type="evidence" value="ECO:0007669"/>
    <property type="project" value="UniProtKB-KW"/>
</dbReference>
<accession>A0A673VA61</accession>
<reference evidence="22" key="3">
    <citation type="submission" date="2025-09" db="UniProtKB">
        <authorList>
            <consortium name="Ensembl"/>
        </authorList>
    </citation>
    <scope>IDENTIFICATION</scope>
</reference>
<evidence type="ECO:0000256" key="16">
    <source>
        <dbReference type="ARBA" id="ARBA00023128"/>
    </source>
</evidence>
<evidence type="ECO:0000256" key="3">
    <source>
        <dbReference type="ARBA" id="ARBA00004305"/>
    </source>
</evidence>
<dbReference type="GO" id="GO:0005759">
    <property type="term" value="C:mitochondrial matrix"/>
    <property type="evidence" value="ECO:0007669"/>
    <property type="project" value="UniProtKB-SubCell"/>
</dbReference>
<comment type="subunit">
    <text evidence="20">Monomer. Interacts with kinase MAPK1/ERK2; the interaction is direct, occurs under hypoxic conditions, and promotes its interaction with PIN1. Interacts with peptidyl-prolyl cis-trans isomerase PIN1; the interaction is direct, occurs under hypoxic conditions, and targets the protein to the mitochondrion by promoting interactions with the TOM complex. Interacts with mitochondrial circRNA mcPGK1 (via its 2nd stem-loop); the interaction is direct and targets the protein to the mitochondrion by promoting interactions with the TOM complex. Interacts with pyruvate dehydrogenase kinase PDK1; the interaction is direct, occurs under hypoxic conditions and leads to PDK1-mediated inhibition of pyruvate dehydrogenase complex activity.</text>
</comment>
<proteinExistence type="inferred from homology"/>
<keyword evidence="12 21" id="KW-0418">Kinase</keyword>
<keyword evidence="13" id="KW-0067">ATP-binding</keyword>
<keyword evidence="14" id="KW-0460">Magnesium</keyword>
<evidence type="ECO:0000256" key="9">
    <source>
        <dbReference type="ARBA" id="ARBA00022679"/>
    </source>
</evidence>
<evidence type="ECO:0000256" key="20">
    <source>
        <dbReference type="ARBA" id="ARBA00050004"/>
    </source>
</evidence>
<dbReference type="GO" id="GO:0004674">
    <property type="term" value="F:protein serine/threonine kinase activity"/>
    <property type="evidence" value="ECO:0007669"/>
    <property type="project" value="UniProtKB-EC"/>
</dbReference>
<dbReference type="Ensembl" id="ENSSSUT00005034594.1">
    <property type="protein sequence ID" value="ENSSSUP00005030315.1"/>
    <property type="gene ID" value="ENSSSUG00005019568.1"/>
</dbReference>
<evidence type="ECO:0000256" key="19">
    <source>
        <dbReference type="ARBA" id="ARBA00048679"/>
    </source>
</evidence>
<dbReference type="AlphaFoldDB" id="A0A673VA61"/>
<dbReference type="PANTHER" id="PTHR11406:SF14">
    <property type="entry name" value="PHOSPHOGLYCERATE KINASE 1"/>
    <property type="match status" value="1"/>
</dbReference>
<evidence type="ECO:0000256" key="4">
    <source>
        <dbReference type="ARBA" id="ARBA00004514"/>
    </source>
</evidence>
<comment type="pathway">
    <text evidence="5 21">Carbohydrate degradation; glycolysis; pyruvate from D-glyceraldehyde 3-phosphate: step 2/5.</text>
</comment>
<keyword evidence="11" id="KW-0547">Nucleotide-binding</keyword>
<dbReference type="GO" id="GO:0043531">
    <property type="term" value="F:ADP binding"/>
    <property type="evidence" value="ECO:0007669"/>
    <property type="project" value="TreeGrafter"/>
</dbReference>
<comment type="catalytic activity">
    <reaction evidence="1 21">
        <text>(2R)-3-phosphoglycerate + ATP = (2R)-3-phospho-glyceroyl phosphate + ADP</text>
        <dbReference type="Rhea" id="RHEA:14801"/>
        <dbReference type="ChEBI" id="CHEBI:30616"/>
        <dbReference type="ChEBI" id="CHEBI:57604"/>
        <dbReference type="ChEBI" id="CHEBI:58272"/>
        <dbReference type="ChEBI" id="CHEBI:456216"/>
        <dbReference type="EC" id="2.7.2.3"/>
    </reaction>
</comment>
<evidence type="ECO:0000256" key="10">
    <source>
        <dbReference type="ARBA" id="ARBA00022723"/>
    </source>
</evidence>